<keyword evidence="5" id="KW-1185">Reference proteome</keyword>
<dbReference type="AlphaFoldDB" id="A0A9X0D728"/>
<feature type="region of interest" description="Disordered" evidence="2">
    <location>
        <begin position="239"/>
        <end position="304"/>
    </location>
</feature>
<dbReference type="SUPFAM" id="SSF49785">
    <property type="entry name" value="Galactose-binding domain-like"/>
    <property type="match status" value="1"/>
</dbReference>
<dbReference type="InterPro" id="IPR008979">
    <property type="entry name" value="Galactose-bd-like_sf"/>
</dbReference>
<evidence type="ECO:0000313" key="5">
    <source>
        <dbReference type="Proteomes" id="UP001163046"/>
    </source>
</evidence>
<dbReference type="GO" id="GO:0003684">
    <property type="term" value="F:damaged DNA binding"/>
    <property type="evidence" value="ECO:0007669"/>
    <property type="project" value="InterPro"/>
</dbReference>
<dbReference type="EMBL" id="MU825874">
    <property type="protein sequence ID" value="KAJ7387314.1"/>
    <property type="molecule type" value="Genomic_DNA"/>
</dbReference>
<evidence type="ECO:0000313" key="4">
    <source>
        <dbReference type="EMBL" id="KAJ7387314.1"/>
    </source>
</evidence>
<gene>
    <name evidence="4" type="primary">XRCC1_2</name>
    <name evidence="4" type="ORF">OS493_004298</name>
</gene>
<reference evidence="4" key="1">
    <citation type="submission" date="2023-01" db="EMBL/GenBank/DDBJ databases">
        <title>Genome assembly of the deep-sea coral Lophelia pertusa.</title>
        <authorList>
            <person name="Herrera S."/>
            <person name="Cordes E."/>
        </authorList>
    </citation>
    <scope>NUCLEOTIDE SEQUENCE</scope>
    <source>
        <strain evidence="4">USNM1676648</strain>
        <tissue evidence="4">Polyp</tissue>
    </source>
</reference>
<evidence type="ECO:0000259" key="3">
    <source>
        <dbReference type="Pfam" id="PF01834"/>
    </source>
</evidence>
<sequence>MAPLTFSFVVRFSSEDAIFKAGNLCNGKADATGAWKCAKEDTNCGSIEAEFQLEKASYISHIDIGNCGSAFIEILVGNSMWPPDKPFVTLLPSATLMNPPECKSWIKTHAVRMFNHTDGIKGMSNISHADGILQASPCKSVGSYKSYLPSALQAGQTIWIIIHEKWDLFQMTLSPHPRSPEGVCGKTSTTTSWQPSDEENDEDGVMRLKKASGLMGCLRGLEKGSPESPLNRAGKMLQAALDSRSPTTPRIKPRDKRSSSQSSPEIASSPESPFRKRNSQSPSEGPNEKKKKKPERKWSLAGGGDFDHELQELKALHLKELTERDGKMKILKMHMADALGDNSRERQLQLEELTKELRRVTDETDVLKSKLQSMKSSNQGKCPNCFVMERQLQSKIVELRDKEVVTIEMQQLCAKMEKQLVQQDELLRQWAKNKGKPVR</sequence>
<keyword evidence="1" id="KW-0175">Coiled coil</keyword>
<dbReference type="GO" id="GO:0005634">
    <property type="term" value="C:nucleus"/>
    <property type="evidence" value="ECO:0007669"/>
    <property type="project" value="InterPro"/>
</dbReference>
<evidence type="ECO:0000256" key="1">
    <source>
        <dbReference type="SAM" id="Coils"/>
    </source>
</evidence>
<dbReference type="PANTHER" id="PTHR11370:SF4">
    <property type="entry name" value="DNA-REPAIR PROTEIN XRCC1 N-TERMINAL DOMAIN-CONTAINING PROTEIN"/>
    <property type="match status" value="1"/>
</dbReference>
<protein>
    <submittedName>
        <fullName evidence="4">Short transient receptor putative channel 2-like</fullName>
    </submittedName>
</protein>
<name>A0A9X0D728_9CNID</name>
<feature type="compositionally biased region" description="Low complexity" evidence="2">
    <location>
        <begin position="259"/>
        <end position="272"/>
    </location>
</feature>
<dbReference type="PANTHER" id="PTHR11370">
    <property type="entry name" value="DNA-REPAIR PROTEIN XRCC1"/>
    <property type="match status" value="1"/>
</dbReference>
<feature type="region of interest" description="Disordered" evidence="2">
    <location>
        <begin position="177"/>
        <end position="203"/>
    </location>
</feature>
<dbReference type="Proteomes" id="UP001163046">
    <property type="component" value="Unassembled WGS sequence"/>
</dbReference>
<dbReference type="OrthoDB" id="5964500at2759"/>
<dbReference type="GO" id="GO:0000012">
    <property type="term" value="P:single strand break repair"/>
    <property type="evidence" value="ECO:0007669"/>
    <property type="project" value="InterPro"/>
</dbReference>
<feature type="domain" description="DNA-repair protein Xrcc1 N-terminal" evidence="3">
    <location>
        <begin position="1"/>
        <end position="118"/>
    </location>
</feature>
<dbReference type="Pfam" id="PF01834">
    <property type="entry name" value="XRCC1_N"/>
    <property type="match status" value="1"/>
</dbReference>
<dbReference type="Gene3D" id="2.60.120.260">
    <property type="entry name" value="Galactose-binding domain-like"/>
    <property type="match status" value="1"/>
</dbReference>
<dbReference type="GO" id="GO:0006284">
    <property type="term" value="P:base-excision repair"/>
    <property type="evidence" value="ECO:0007669"/>
    <property type="project" value="TreeGrafter"/>
</dbReference>
<organism evidence="4 5">
    <name type="scientific">Desmophyllum pertusum</name>
    <dbReference type="NCBI Taxonomy" id="174260"/>
    <lineage>
        <taxon>Eukaryota</taxon>
        <taxon>Metazoa</taxon>
        <taxon>Cnidaria</taxon>
        <taxon>Anthozoa</taxon>
        <taxon>Hexacorallia</taxon>
        <taxon>Scleractinia</taxon>
        <taxon>Caryophylliina</taxon>
        <taxon>Caryophylliidae</taxon>
        <taxon>Desmophyllum</taxon>
    </lineage>
</organism>
<comment type="caution">
    <text evidence="4">The sequence shown here is derived from an EMBL/GenBank/DDBJ whole genome shotgun (WGS) entry which is preliminary data.</text>
</comment>
<evidence type="ECO:0000256" key="2">
    <source>
        <dbReference type="SAM" id="MobiDB-lite"/>
    </source>
</evidence>
<accession>A0A9X0D728</accession>
<dbReference type="InterPro" id="IPR002706">
    <property type="entry name" value="Xrcc1_N"/>
</dbReference>
<keyword evidence="4" id="KW-0675">Receptor</keyword>
<proteinExistence type="predicted"/>
<feature type="coiled-coil region" evidence="1">
    <location>
        <begin position="343"/>
        <end position="370"/>
    </location>
</feature>
<feature type="compositionally biased region" description="Polar residues" evidence="2">
    <location>
        <begin position="186"/>
        <end position="195"/>
    </location>
</feature>